<evidence type="ECO:0000313" key="1">
    <source>
        <dbReference type="EMBL" id="MDF9914086.1"/>
    </source>
</evidence>
<gene>
    <name evidence="1" type="ORF">NNA32_07460</name>
</gene>
<evidence type="ECO:0000313" key="2">
    <source>
        <dbReference type="Proteomes" id="UP001152867"/>
    </source>
</evidence>
<sequence length="260" mass="30532">MKEVRHIKRVQTYHDVTDDVVTTNHQTNILPKDYRWHRDRWWERLWSLIFRGLAKAFAYVYCYANWRLTVVNRGVLKPFRHQGYFMYANHTQPVNDAFMPLVIGGAQRFHAIVSPANFTLPILGPNLPYGGALPTATTTSQTIQLIKAVDRAMNHNNYVVIYPEAHVWPYYTKIRPFPETSFSFPVKTQKPVFCMTTTYQKRKFGKRPRLTVYIDGPFQPTAGQSRKAQQHELWQDVTLTLKRRSAASTYEYIHYKRDDS</sequence>
<dbReference type="EMBL" id="JANDJP010000008">
    <property type="protein sequence ID" value="MDF9914086.1"/>
    <property type="molecule type" value="Genomic_DNA"/>
</dbReference>
<dbReference type="RefSeq" id="WP_225439135.1">
    <property type="nucleotide sequence ID" value="NZ_JAIWJG010000003.1"/>
</dbReference>
<organism evidence="1 2">
    <name type="scientific">Furfurilactobacillus milii</name>
    <dbReference type="NCBI Taxonomy" id="2888272"/>
    <lineage>
        <taxon>Bacteria</taxon>
        <taxon>Bacillati</taxon>
        <taxon>Bacillota</taxon>
        <taxon>Bacilli</taxon>
        <taxon>Lactobacillales</taxon>
        <taxon>Lactobacillaceae</taxon>
        <taxon>Furfurilactobacillus</taxon>
    </lineage>
</organism>
<keyword evidence="1" id="KW-0012">Acyltransferase</keyword>
<keyword evidence="1" id="KW-0808">Transferase</keyword>
<comment type="caution">
    <text evidence="1">The sequence shown here is derived from an EMBL/GenBank/DDBJ whole genome shotgun (WGS) entry which is preliminary data.</text>
</comment>
<protein>
    <submittedName>
        <fullName evidence="1">1-acyl-sn-glycerol-3-phosphate acyltransferase</fullName>
    </submittedName>
</protein>
<proteinExistence type="predicted"/>
<keyword evidence="2" id="KW-1185">Reference proteome</keyword>
<reference evidence="1" key="1">
    <citation type="submission" date="2022-06" db="EMBL/GenBank/DDBJ databases">
        <title>Antifungal cultures and metabolites of lactic acid bacteria for use in dairy fermentations.</title>
        <authorList>
            <person name="Zhao Z."/>
            <person name="Gaenzle M."/>
        </authorList>
    </citation>
    <scope>NUCLEOTIDE SEQUENCE</scope>
    <source>
        <strain evidence="1">FUA3126</strain>
    </source>
</reference>
<accession>A0ABT6DAD0</accession>
<name>A0ABT6DAD0_9LACO</name>
<dbReference type="GO" id="GO:0016746">
    <property type="term" value="F:acyltransferase activity"/>
    <property type="evidence" value="ECO:0007669"/>
    <property type="project" value="UniProtKB-KW"/>
</dbReference>
<dbReference type="Proteomes" id="UP001152867">
    <property type="component" value="Unassembled WGS sequence"/>
</dbReference>